<keyword evidence="1" id="KW-1133">Transmembrane helix</keyword>
<keyword evidence="1" id="KW-0812">Transmembrane</keyword>
<feature type="transmembrane region" description="Helical" evidence="1">
    <location>
        <begin position="171"/>
        <end position="186"/>
    </location>
</feature>
<name>A0ABW2ERI5_9BACI</name>
<feature type="transmembrane region" description="Helical" evidence="1">
    <location>
        <begin position="192"/>
        <end position="211"/>
    </location>
</feature>
<dbReference type="EMBL" id="JBHSZV010000048">
    <property type="protein sequence ID" value="MFC7063536.1"/>
    <property type="molecule type" value="Genomic_DNA"/>
</dbReference>
<feature type="transmembrane region" description="Helical" evidence="1">
    <location>
        <begin position="286"/>
        <end position="305"/>
    </location>
</feature>
<feature type="transmembrane region" description="Helical" evidence="1">
    <location>
        <begin position="311"/>
        <end position="330"/>
    </location>
</feature>
<accession>A0ABW2ERI5</accession>
<feature type="transmembrane region" description="Helical" evidence="1">
    <location>
        <begin position="102"/>
        <end position="125"/>
    </location>
</feature>
<reference evidence="3" key="1">
    <citation type="journal article" date="2019" name="Int. J. Syst. Evol. Microbiol.">
        <title>The Global Catalogue of Microorganisms (GCM) 10K type strain sequencing project: providing services to taxonomists for standard genome sequencing and annotation.</title>
        <authorList>
            <consortium name="The Broad Institute Genomics Platform"/>
            <consortium name="The Broad Institute Genome Sequencing Center for Infectious Disease"/>
            <person name="Wu L."/>
            <person name="Ma J."/>
        </authorList>
    </citation>
    <scope>NUCLEOTIDE SEQUENCE [LARGE SCALE GENOMIC DNA]</scope>
    <source>
        <strain evidence="3">CGMCC 4.1621</strain>
    </source>
</reference>
<organism evidence="2 3">
    <name type="scientific">Halobacillus seohaensis</name>
    <dbReference type="NCBI Taxonomy" id="447421"/>
    <lineage>
        <taxon>Bacteria</taxon>
        <taxon>Bacillati</taxon>
        <taxon>Bacillota</taxon>
        <taxon>Bacilli</taxon>
        <taxon>Bacillales</taxon>
        <taxon>Bacillaceae</taxon>
        <taxon>Halobacillus</taxon>
    </lineage>
</organism>
<feature type="transmembrane region" description="Helical" evidence="1">
    <location>
        <begin position="58"/>
        <end position="76"/>
    </location>
</feature>
<evidence type="ECO:0000313" key="2">
    <source>
        <dbReference type="EMBL" id="MFC7063536.1"/>
    </source>
</evidence>
<comment type="caution">
    <text evidence="2">The sequence shown here is derived from an EMBL/GenBank/DDBJ whole genome shotgun (WGS) entry which is preliminary data.</text>
</comment>
<sequence length="404" mass="47416">MINAQEFWNQRFQDHLKETSRYLKYIFNGHIAIAMFFFISALAYYYQQWLMELPEDFPTAWVVGIAFGLIASYSPVRTLLKEPDLVFLLPAEYQLGDYFKRCLIYSFVIQLYLILIVVAAIGPLYFASYPELGMNHYLLMLIGVLVVKLINMLANWWMLKERNANVRLGDQVVRNVLSICIFFFLAQGEWGFAIILSLLLIGVTVYIYSLARKKAGLIFDLLVIKDQARMRTFYRIANMFTDVPHLRNTVKKRHSLVRLLTAGISYRQDETFTYLYRITFVRSSDYLGMYFRLIAIGGLAIWFVPNLWVKIAFAILFLYLSAFQMMSLWNHHRTIVWMDIYPVDEKWKQKAMVTFLRQLMLFQTLLFTILFIIQWNLLGAIIVAIGGTLFSFAFIQGYVKQRIV</sequence>
<protein>
    <submittedName>
        <fullName evidence="2">ABC transporter permease</fullName>
    </submittedName>
</protein>
<keyword evidence="3" id="KW-1185">Reference proteome</keyword>
<feature type="transmembrane region" description="Helical" evidence="1">
    <location>
        <begin position="379"/>
        <end position="399"/>
    </location>
</feature>
<evidence type="ECO:0000256" key="1">
    <source>
        <dbReference type="SAM" id="Phobius"/>
    </source>
</evidence>
<evidence type="ECO:0000313" key="3">
    <source>
        <dbReference type="Proteomes" id="UP001596410"/>
    </source>
</evidence>
<dbReference type="InterPro" id="IPR010288">
    <property type="entry name" value="EcsB_ABC"/>
</dbReference>
<dbReference type="PIRSF" id="PIRSF037259">
    <property type="entry name" value="EcsB_ABC"/>
    <property type="match status" value="1"/>
</dbReference>
<feature type="transmembrane region" description="Helical" evidence="1">
    <location>
        <begin position="25"/>
        <end position="46"/>
    </location>
</feature>
<dbReference type="Pfam" id="PF05975">
    <property type="entry name" value="EcsB"/>
    <property type="match status" value="1"/>
</dbReference>
<proteinExistence type="predicted"/>
<gene>
    <name evidence="2" type="ORF">ACFQIC_17125</name>
</gene>
<keyword evidence="1" id="KW-0472">Membrane</keyword>
<dbReference type="RefSeq" id="WP_204711421.1">
    <property type="nucleotide sequence ID" value="NZ_JBHSZV010000048.1"/>
</dbReference>
<feature type="transmembrane region" description="Helical" evidence="1">
    <location>
        <begin position="351"/>
        <end position="373"/>
    </location>
</feature>
<dbReference type="Proteomes" id="UP001596410">
    <property type="component" value="Unassembled WGS sequence"/>
</dbReference>
<feature type="transmembrane region" description="Helical" evidence="1">
    <location>
        <begin position="137"/>
        <end position="159"/>
    </location>
</feature>